<dbReference type="Pfam" id="PF24852">
    <property type="entry name" value="DUF7726"/>
    <property type="match status" value="1"/>
</dbReference>
<gene>
    <name evidence="3" type="ORF">TWF694_009425</name>
</gene>
<proteinExistence type="predicted"/>
<comment type="caution">
    <text evidence="3">The sequence shown here is derived from an EMBL/GenBank/DDBJ whole genome shotgun (WGS) entry which is preliminary data.</text>
</comment>
<accession>A0AAV9XC41</accession>
<name>A0AAV9XC41_9PEZI</name>
<protein>
    <recommendedName>
        <fullName evidence="2">DUF7726 domain-containing protein</fullName>
    </recommendedName>
</protein>
<evidence type="ECO:0000256" key="1">
    <source>
        <dbReference type="SAM" id="MobiDB-lite"/>
    </source>
</evidence>
<dbReference type="PANTHER" id="PTHR42339">
    <property type="entry name" value="HISTONE H1"/>
    <property type="match status" value="1"/>
</dbReference>
<dbReference type="InterPro" id="IPR056143">
    <property type="entry name" value="DUF7726"/>
</dbReference>
<feature type="region of interest" description="Disordered" evidence="1">
    <location>
        <begin position="1"/>
        <end position="35"/>
    </location>
</feature>
<feature type="domain" description="DUF7726" evidence="2">
    <location>
        <begin position="115"/>
        <end position="153"/>
    </location>
</feature>
<evidence type="ECO:0000313" key="4">
    <source>
        <dbReference type="Proteomes" id="UP001365542"/>
    </source>
</evidence>
<dbReference type="PANTHER" id="PTHR42339:SF1">
    <property type="entry name" value="HISTONE H1"/>
    <property type="match status" value="1"/>
</dbReference>
<dbReference type="AlphaFoldDB" id="A0AAV9XC41"/>
<dbReference type="EMBL" id="JAVHJO010000006">
    <property type="protein sequence ID" value="KAK6539181.1"/>
    <property type="molecule type" value="Genomic_DNA"/>
</dbReference>
<evidence type="ECO:0000313" key="3">
    <source>
        <dbReference type="EMBL" id="KAK6539181.1"/>
    </source>
</evidence>
<keyword evidence="4" id="KW-1185">Reference proteome</keyword>
<reference evidence="3 4" key="1">
    <citation type="submission" date="2019-10" db="EMBL/GenBank/DDBJ databases">
        <authorList>
            <person name="Palmer J.M."/>
        </authorList>
    </citation>
    <scope>NUCLEOTIDE SEQUENCE [LARGE SCALE GENOMIC DNA]</scope>
    <source>
        <strain evidence="3 4">TWF694</strain>
    </source>
</reference>
<organism evidence="3 4">
    <name type="scientific">Orbilia ellipsospora</name>
    <dbReference type="NCBI Taxonomy" id="2528407"/>
    <lineage>
        <taxon>Eukaryota</taxon>
        <taxon>Fungi</taxon>
        <taxon>Dikarya</taxon>
        <taxon>Ascomycota</taxon>
        <taxon>Pezizomycotina</taxon>
        <taxon>Orbiliomycetes</taxon>
        <taxon>Orbiliales</taxon>
        <taxon>Orbiliaceae</taxon>
        <taxon>Orbilia</taxon>
    </lineage>
</organism>
<sequence length="199" mass="21862">MVAPRAKPRAAPKSSLNKKTGAAAVNAPASVGTNPKVIAAQTKKAAPKKGELPECISAVHLEGEETDTVPVYDTGDVIRRKITTALQSKTGTTHNKAFLLRAFAACTSEPDKPIAATSFQRFVAHKGKTGGCSTRIFYAAYVYFEKERIAGKKKKTKFREEMEGVWGDEGMDWQHVEKPVWVMQGERPYYDQYGRLVIG</sequence>
<feature type="compositionally biased region" description="Basic residues" evidence="1">
    <location>
        <begin position="1"/>
        <end position="10"/>
    </location>
</feature>
<evidence type="ECO:0000259" key="2">
    <source>
        <dbReference type="Pfam" id="PF24852"/>
    </source>
</evidence>
<dbReference type="Proteomes" id="UP001365542">
    <property type="component" value="Unassembled WGS sequence"/>
</dbReference>